<name>A0AAN7TNN7_9MYCE</name>
<dbReference type="Pfam" id="PF00076">
    <property type="entry name" value="RRM_1"/>
    <property type="match status" value="1"/>
</dbReference>
<sequence length="85" mass="9575">MNKIFVTRLPWATCKEALKTHFSQYGNIVDGYVVMDRVTKRSRGFGFITFENSESAQSAINADNEIGGRKLVVNQALHKGPEQQE</sequence>
<evidence type="ECO:0000256" key="1">
    <source>
        <dbReference type="ARBA" id="ARBA00022884"/>
    </source>
</evidence>
<dbReference type="GO" id="GO:0003723">
    <property type="term" value="F:RNA binding"/>
    <property type="evidence" value="ECO:0007669"/>
    <property type="project" value="UniProtKB-UniRule"/>
</dbReference>
<dbReference type="SUPFAM" id="SSF54928">
    <property type="entry name" value="RNA-binding domain, RBD"/>
    <property type="match status" value="1"/>
</dbReference>
<evidence type="ECO:0000313" key="4">
    <source>
        <dbReference type="EMBL" id="KAK5577382.1"/>
    </source>
</evidence>
<dbReference type="SMART" id="SM00360">
    <property type="entry name" value="RRM"/>
    <property type="match status" value="1"/>
</dbReference>
<protein>
    <recommendedName>
        <fullName evidence="3">RRM domain-containing protein</fullName>
    </recommendedName>
</protein>
<organism evidence="4 5">
    <name type="scientific">Dictyostelium firmibasis</name>
    <dbReference type="NCBI Taxonomy" id="79012"/>
    <lineage>
        <taxon>Eukaryota</taxon>
        <taxon>Amoebozoa</taxon>
        <taxon>Evosea</taxon>
        <taxon>Eumycetozoa</taxon>
        <taxon>Dictyostelia</taxon>
        <taxon>Dictyosteliales</taxon>
        <taxon>Dictyosteliaceae</taxon>
        <taxon>Dictyostelium</taxon>
    </lineage>
</organism>
<dbReference type="EMBL" id="JAVFKY010000004">
    <property type="protein sequence ID" value="KAK5577382.1"/>
    <property type="molecule type" value="Genomic_DNA"/>
</dbReference>
<dbReference type="Gene3D" id="3.30.70.330">
    <property type="match status" value="1"/>
</dbReference>
<dbReference type="Proteomes" id="UP001344447">
    <property type="component" value="Unassembled WGS sequence"/>
</dbReference>
<evidence type="ECO:0000313" key="5">
    <source>
        <dbReference type="Proteomes" id="UP001344447"/>
    </source>
</evidence>
<evidence type="ECO:0000259" key="3">
    <source>
        <dbReference type="PROSITE" id="PS50102"/>
    </source>
</evidence>
<dbReference type="PANTHER" id="PTHR48027">
    <property type="entry name" value="HETEROGENEOUS NUCLEAR RIBONUCLEOPROTEIN 87F-RELATED"/>
    <property type="match status" value="1"/>
</dbReference>
<gene>
    <name evidence="4" type="ORF">RB653_002323</name>
</gene>
<feature type="domain" description="RRM" evidence="3">
    <location>
        <begin position="2"/>
        <end position="78"/>
    </location>
</feature>
<comment type="caution">
    <text evidence="4">The sequence shown here is derived from an EMBL/GenBank/DDBJ whole genome shotgun (WGS) entry which is preliminary data.</text>
</comment>
<dbReference type="InterPro" id="IPR035979">
    <property type="entry name" value="RBD_domain_sf"/>
</dbReference>
<proteinExistence type="predicted"/>
<dbReference type="InterPro" id="IPR012677">
    <property type="entry name" value="Nucleotide-bd_a/b_plait_sf"/>
</dbReference>
<evidence type="ECO:0000256" key="2">
    <source>
        <dbReference type="PROSITE-ProRule" id="PRU00176"/>
    </source>
</evidence>
<dbReference type="PROSITE" id="PS50102">
    <property type="entry name" value="RRM"/>
    <property type="match status" value="1"/>
</dbReference>
<dbReference type="AlphaFoldDB" id="A0AAN7TNN7"/>
<dbReference type="InterPro" id="IPR000504">
    <property type="entry name" value="RRM_dom"/>
</dbReference>
<reference evidence="4 5" key="1">
    <citation type="submission" date="2023-11" db="EMBL/GenBank/DDBJ databases">
        <title>Dfirmibasis_genome.</title>
        <authorList>
            <person name="Edelbroek B."/>
            <person name="Kjellin J."/>
            <person name="Jerlstrom-Hultqvist J."/>
            <person name="Soderbom F."/>
        </authorList>
    </citation>
    <scope>NUCLEOTIDE SEQUENCE [LARGE SCALE GENOMIC DNA]</scope>
    <source>
        <strain evidence="4 5">TNS-C-14</strain>
    </source>
</reference>
<keyword evidence="1 2" id="KW-0694">RNA-binding</keyword>
<keyword evidence="5" id="KW-1185">Reference proteome</keyword>
<accession>A0AAN7TNN7</accession>
<dbReference type="InterPro" id="IPR052462">
    <property type="entry name" value="SLIRP/GR-RBP-like"/>
</dbReference>